<proteinExistence type="predicted"/>
<dbReference type="EMBL" id="LUGH01000424">
    <property type="protein sequence ID" value="OBZ85181.1"/>
    <property type="molecule type" value="Genomic_DNA"/>
</dbReference>
<reference evidence="1 2" key="1">
    <citation type="submission" date="2016-03" db="EMBL/GenBank/DDBJ databases">
        <title>Choanephora cucurbitarum.</title>
        <authorList>
            <person name="Min B."/>
            <person name="Park H."/>
            <person name="Park J.-H."/>
            <person name="Shin H.-D."/>
            <person name="Choi I.-G."/>
        </authorList>
    </citation>
    <scope>NUCLEOTIDE SEQUENCE [LARGE SCALE GENOMIC DNA]</scope>
    <source>
        <strain evidence="1 2">KUS-F28377</strain>
    </source>
</reference>
<dbReference type="InParanoid" id="A0A1C7N7Y2"/>
<gene>
    <name evidence="1" type="ORF">A0J61_06765</name>
</gene>
<evidence type="ECO:0000313" key="2">
    <source>
        <dbReference type="Proteomes" id="UP000093000"/>
    </source>
</evidence>
<dbReference type="AlphaFoldDB" id="A0A1C7N7Y2"/>
<protein>
    <submittedName>
        <fullName evidence="1">Uncharacterized protein</fullName>
    </submittedName>
</protein>
<accession>A0A1C7N7Y2</accession>
<name>A0A1C7N7Y2_9FUNG</name>
<keyword evidence="2" id="KW-1185">Reference proteome</keyword>
<comment type="caution">
    <text evidence="1">The sequence shown here is derived from an EMBL/GenBank/DDBJ whole genome shotgun (WGS) entry which is preliminary data.</text>
</comment>
<organism evidence="1 2">
    <name type="scientific">Choanephora cucurbitarum</name>
    <dbReference type="NCBI Taxonomy" id="101091"/>
    <lineage>
        <taxon>Eukaryota</taxon>
        <taxon>Fungi</taxon>
        <taxon>Fungi incertae sedis</taxon>
        <taxon>Mucoromycota</taxon>
        <taxon>Mucoromycotina</taxon>
        <taxon>Mucoromycetes</taxon>
        <taxon>Mucorales</taxon>
        <taxon>Mucorineae</taxon>
        <taxon>Choanephoraceae</taxon>
        <taxon>Choanephoroideae</taxon>
        <taxon>Choanephora</taxon>
    </lineage>
</organism>
<evidence type="ECO:0000313" key="1">
    <source>
        <dbReference type="EMBL" id="OBZ85181.1"/>
    </source>
</evidence>
<dbReference type="Proteomes" id="UP000093000">
    <property type="component" value="Unassembled WGS sequence"/>
</dbReference>
<sequence>MITKLAYIGESVKNLLLWTATGTNKIKQCSKLIRLTPNLRTLVTEFNADPLYRVALKETQKWSLNVPSLFR</sequence>